<reference evidence="12 13" key="1">
    <citation type="submission" date="2020-12" db="EMBL/GenBank/DDBJ databases">
        <title>A novel species.</title>
        <authorList>
            <person name="Li K."/>
        </authorList>
    </citation>
    <scope>NUCLEOTIDE SEQUENCE [LARGE SCALE GENOMIC DNA]</scope>
    <source>
        <strain evidence="12 13">ZYC-3</strain>
    </source>
</reference>
<dbReference type="CDD" id="cd05930">
    <property type="entry name" value="A_NRPS"/>
    <property type="match status" value="1"/>
</dbReference>
<dbReference type="InterPro" id="IPR036736">
    <property type="entry name" value="ACP-like_sf"/>
</dbReference>
<feature type="compositionally biased region" description="Basic and acidic residues" evidence="9">
    <location>
        <begin position="556"/>
        <end position="570"/>
    </location>
</feature>
<evidence type="ECO:0000256" key="1">
    <source>
        <dbReference type="ARBA" id="ARBA00001957"/>
    </source>
</evidence>
<feature type="compositionally biased region" description="Low complexity" evidence="9">
    <location>
        <begin position="2075"/>
        <end position="2084"/>
    </location>
</feature>
<evidence type="ECO:0000256" key="9">
    <source>
        <dbReference type="SAM" id="MobiDB-lite"/>
    </source>
</evidence>
<dbReference type="SMART" id="SM01294">
    <property type="entry name" value="PKS_PP_betabranch"/>
    <property type="match status" value="1"/>
</dbReference>
<evidence type="ECO:0000256" key="6">
    <source>
        <dbReference type="ARBA" id="ARBA00023268"/>
    </source>
</evidence>
<dbReference type="InterPro" id="IPR001227">
    <property type="entry name" value="Ac_transferase_dom_sf"/>
</dbReference>
<dbReference type="Gene3D" id="3.40.50.12780">
    <property type="entry name" value="N-terminal domain of ligase-like"/>
    <property type="match status" value="2"/>
</dbReference>
<dbReference type="CDD" id="cd00833">
    <property type="entry name" value="PKS"/>
    <property type="match status" value="1"/>
</dbReference>
<dbReference type="InterPro" id="IPR014030">
    <property type="entry name" value="Ketoacyl_synth_N"/>
</dbReference>
<dbReference type="Gene3D" id="3.40.50.720">
    <property type="entry name" value="NAD(P)-binding Rossmann-like Domain"/>
    <property type="match status" value="2"/>
</dbReference>
<dbReference type="Gene3D" id="3.30.300.30">
    <property type="match status" value="2"/>
</dbReference>
<dbReference type="InterPro" id="IPR013968">
    <property type="entry name" value="PKS_KR"/>
</dbReference>
<dbReference type="NCBIfam" id="TIGR01733">
    <property type="entry name" value="AA-adenyl-dom"/>
    <property type="match status" value="1"/>
</dbReference>
<dbReference type="InterPro" id="IPR000873">
    <property type="entry name" value="AMP-dep_synth/lig_dom"/>
</dbReference>
<feature type="compositionally biased region" description="Low complexity" evidence="9">
    <location>
        <begin position="2057"/>
        <end position="2066"/>
    </location>
</feature>
<dbReference type="PANTHER" id="PTHR43775:SF51">
    <property type="entry name" value="INACTIVE PHENOLPHTHIOCEROL SYNTHESIS POLYKETIDE SYNTHASE TYPE I PKS1-RELATED"/>
    <property type="match status" value="1"/>
</dbReference>
<dbReference type="SUPFAM" id="SSF55048">
    <property type="entry name" value="Probable ACP-binding domain of malonyl-CoA ACP transacylase"/>
    <property type="match status" value="1"/>
</dbReference>
<evidence type="ECO:0000256" key="7">
    <source>
        <dbReference type="ARBA" id="ARBA00023315"/>
    </source>
</evidence>
<keyword evidence="7" id="KW-0012">Acyltransferase</keyword>
<dbReference type="PROSITE" id="PS00012">
    <property type="entry name" value="PHOSPHOPANTETHEINE"/>
    <property type="match status" value="1"/>
</dbReference>
<dbReference type="Pfam" id="PF00698">
    <property type="entry name" value="Acyl_transf_1"/>
    <property type="match status" value="1"/>
</dbReference>
<dbReference type="InterPro" id="IPR014043">
    <property type="entry name" value="Acyl_transferase_dom"/>
</dbReference>
<dbReference type="Gene3D" id="3.30.559.30">
    <property type="entry name" value="Nonribosomal peptide synthetase, condensation domain"/>
    <property type="match status" value="2"/>
</dbReference>
<dbReference type="SUPFAM" id="SSF47336">
    <property type="entry name" value="ACP-like"/>
    <property type="match status" value="3"/>
</dbReference>
<keyword evidence="3" id="KW-0597">Phosphoprotein</keyword>
<dbReference type="SUPFAM" id="SSF52777">
    <property type="entry name" value="CoA-dependent acyltransferases"/>
    <property type="match status" value="4"/>
</dbReference>
<dbReference type="InterPro" id="IPR032821">
    <property type="entry name" value="PKS_assoc"/>
</dbReference>
<evidence type="ECO:0000256" key="8">
    <source>
        <dbReference type="ARBA" id="ARBA00029443"/>
    </source>
</evidence>
<dbReference type="PROSITE" id="PS00455">
    <property type="entry name" value="AMP_BINDING"/>
    <property type="match status" value="2"/>
</dbReference>
<gene>
    <name evidence="12" type="ORF">JEQ17_46380</name>
</gene>
<dbReference type="PANTHER" id="PTHR43775">
    <property type="entry name" value="FATTY ACID SYNTHASE"/>
    <property type="match status" value="1"/>
</dbReference>
<keyword evidence="5" id="KW-0045">Antibiotic biosynthesis</keyword>
<dbReference type="KEGG" id="slf:JEQ17_46380"/>
<sequence length="4149" mass="434267">MKTASLFDVLLDAARQAPEQVVVHVRGDGSELTVTYRELLDESLRVAGGYRGAGVEPGTCVPLLADRSEDFQPMFWGALAAGLVPVPLAPDARRVAPVWEHLGRPPVVVDAACAGVAAELPDSARMLRLETLRECAEPVAPVMPGPDDLAFLQFSSGSTGSPKGVELTHAAVVANLRQMAAASGLNEQDVVVSWMPYFHDMGLIGTHLAPLSVRAKQVKIGPLSFAKSPRLWFDVAAAHRATVLSAANFALALTVRRVPDEVLAAVDLSPVRLMLVGAEPISATVWRDFAARMEPTGLDPRAATPVYGLAEATLAVTFPPPGEVAAPVALDRAALSRGRAVEREPGGDAVEVMDVGVPVPGCAVRITDEAGRPLGDRRVGHIEVSGPQIARGYHRLPEPTAQTFADGWLRTGDLGFLRDGRLCVSGRHKDVLFLNGRTFHAPDMEEVAAATPGLPGGITAVVGSTDPVTGSERVVVFVSWSRPPHTATDVLDQVARRVRGALGHDDVHVLALPPSAFPRTTSGKLQRQRMRARFEVGSYRPAASSGPGEATGGPRQPDDVRRSAPPRSRADVRQLVRDVWARVLARPEASFTDRDRFTDLGGTSLKAMEVLAELEHALDVTLAPAVMRNDTVNALTDQLLATVDDSSGRRSYAADGQGADGQGTVPARVGAAGTAIVAMACRFPGANTPEEFWDLLAAGRDAVTTVPPGRWGGTLPTQAGEQASPGGSSGRWGSFLDDPAAFDAGHFGIGDEEARTLDPQARIFLELAHEALERAGYAGSRRRGLRVGVFAAVGDSGYRQILAESAPAGTAPAATALTGNLPNLVAARVAHCLDLDGPALAVDTACSSGLVALHLARRSLADGECDLAVVGGVNLHLTPDGYQALESAQALSPTGRSRAFSTAADGFVPGEGGAALVLRPLEAAGRDNDEILAVVRGTAVNNDGTSLSLMAPNPQRQHEAIGRAYEICGVDPRTVTYVEAHGTGTAVGDPIELRSLAQAFPVSPDGRPRLLGSVKTNVGHLLNSAALPSLVKVVLALGQGRLPASLHNASPSPAVERSGFALVTELTDWESHGPRRAGINAFGFGGTNAHAVLEQAPPTPESAAAARAGSGPHLLTLSARSADGLAAWTSRLADHLRDHPELAEGDICLAAAVARDEGPHRLAVVADGDLRERLADALAAGDGQLPGMVTGTVANRPRNVFVFPGQGALRPGQGRALYATARVYRDTLDEASARVGAVHGRQLTSWCVDPEVDPRAQAATEVAQPLLVAHGVALARQLMAWGVRPDALVGHSVGELAAACVGGALSLADAVGFAAERGRLMGTLTAPGAMLAVRGAAEQDVAALVAAAPGELAVAAYNGPGRLVISGDPDAVERAAEKLAGLGAAVRPLRVSHAFHSPLMEPVAQSLVEAARTLDAGAADLPVMSTLTAEWQPRMDPDHLRQHALRPVLFGRAVARLLDEGYDTFVELGPDENLAGPIRAAAAHHRADGTDGGRVLVVSAPGEPDRTGAAGGAEAAEGGIPGGARELLETVGHLWARGVRLDRTALDAGRRRVPLPPYPYQRRRYWPDGAAALGLVSGTAAHGALPDTAAHGVLPDSSAHGLLHRVTWQAAPLVDGAPVGPVLVTGPDGTAARALAEQLAGRGVEAITDAGVAAAQTVVLVAGSAKHGTAAAEFELLQRRWVTAFREALALLDRVGAGRLLVVTEDVHVTGHGSERSDPAQAVVGGLALAVPEEFPGVVANWVDLASFDDAGQRLRAVLAEVAAPQAAGVVAWRDGRRFVRTVVPEPAETPRGRERLPADGTFLITGGCGGIGSTLARDLAGRGRPVVILTGRSPQPPEGLVDELAELGADARYHPADLAAQDDVDKLVAELPPLDGVFHAAGVVRPGSLRATDVQEAVDALQAKTLGTMLLSEALHRHGQRPGVCVAFSSVSSVLPGLAGALGVYAAANAFLDSFAAAERRAGRAWLSVNLGPFAETGLASSLASSFTSPFASSLGVGGLPRAGSQPLATAPALSALRSACDTDAAQLVLADLTSVRGPVLADSPGRPAVIPPPQSASAAVPQPSGAEGPTSFSSSRTDTDCGSGDGSGSASVLRELLAQSLGVPASAVDNDAPFLSLGLDSLGAVDLVKRLERRTGRPWPTTLFFEYRTVRELAAHIDTQTVSGAGADVDADSDAVEAGLSSRRAPLPSAADDRTPFALTPVQLALYTSSRLHPDVPARGHLRLTIRGPLDTHVLGRALTALAERHGMLRLRIDDAGATPMQRLAPTMPLQTWYEVREGSAQSVADVESALCNRPFDLTVEPPVRAVVLSQEPNLAHLLLVVHHVAADGYSLNVLAEDLWALYTSLWRGERPQLLPPSLDFATYAAARDCSPGSNSPDDTRRYWAERLSGRGEPLRLPYDGDPDAPPSGPLVQHHGVLDSDLTTGLERLAAAHDVSLFHLLLAAYVRCLVRWTGRRDIAVNVARARREDRFDGVDRLVGPLADTLPLLCEADKEEPLVALAARLRLAWLESERHADLSSLDLAALLSGADGGPRTASPAGFSFARFPAHLAADCPVEVRATAAGTGSAATRLSLLCWADGPVLRMSWNFPLPLFERGTVARLNREYRAELEELAALSALPAPPAPALAPAVLASPASAVPSAPLAGSDSGSRLVARLLDRFRATPTATAVDDGTTTLTYGALDHASALLATRLRALGVRPGDLVGLLTEPGPDTVIGVVGILRAGAGWVPLDAGHPTARLADQLARTGATVVVCHASTLSTANALRGVQAVAVDDLPIAQPAPATQATPTTSASQAIAYVIFTSGSTGRPKAVPITHRAMENYLDWAVATFGYGPQDRLAQTASPCFDASVRQLLAPLLVGATVMTVPQELRRDPELLLAYVERSRITVWSSVPTLWEQLLSAAEEQVRHGVGRPDLSALRWVHVGGEALPAAHVRRWFDLFGAGTRIANLYGPTEATINATCHVIDVRPDDDVQLLPIGRPVAGTDLQVVGPDGTPCGPGEFGELLISGVGLTPGYLGEPELTARAFAVRDGRRWYRSGDRVRRGEGGTLEFLGRVDDQVKIRGNRVEPGEVEAALQTHPGIARAAVTAREGRLLAFVTVRPDSDRPGSNGPGSDRPGSDRPGSNRPGSDRPGSNGPGSERSRSDRPDTRDMRRHLSDIVPPYMIPAHITVVDALPLTGTGKVDRRALADRATAPVGRAGRASAALSIAVGRGTPPATPTERRLAAIWSELLDVGPVCREDDFFDLGGDSMLVLQVFARLGEQEGPLPRPTAIYRHRTLAALAAVVDTAVNTAVDAGAGQPCGSGTGTATAARSRSAGDDHTAPFPLTPGQRGFLLAEELSPGGSAWLARLRLSGPLDQDVFQAAVDLLVERHAMLRTVFPSGARPPVQQELPRSLRLPVVFETLRDPGDVDERAAAEAGRRFEPWTWPLLRLRVLTLAPHEHVLLVHAHHLIGDGYSAALLMQELTDAYDLLTADRTAELSTPRATFRDHCLLLAEATVETGAESEAGAGTGSGSTPNAAERRTRLSAPYRPPVLRAPNHADGSSCTTGGATPAFHSAEFTLDASRTAALRALAAEAGATLYAPLLTAYYQQLAEATGQADLILGLAVSGRDRPLPDVHRIFGPFAAAVPIRPRGAAGPEPTQGHFADALRRIVAEAEEARTHEDVLPRHANGLPLTSQFFFTFLDFSALAAPSGGTLTVSWEDADSAFAPPSTATDVFMAVRPDGDGLRVTLRGSARAFSPPALDGFADSIRARLARASSPATVVRRQRPRETMDAALVGYLPAPDHLARLAGLPEGALPRAELRSMLFPDGGPRLLETVETPLGRSGFVCVPLFADELGRDPGLVRHAGRAVSLASSLGARCVSLAGMIPSLTGYGFDVLSCVEGTAAVTTGHAATVVSVVKTVQAALDATGRHLADLDVAFVGLGSIGSSSMELLLSGATRPPRRLMLCDVRGSGPRLTELARNLRERGLADEIEVVESRQALPDAVYGADLLVTAVSGSSAVLDVDRLRPGTTVIDDSFPHCFDTARALARMREQQDVLVLGGGLLHIGRTRREPAEGLPAAAAAGYLAQPWIEDTLASCRTESLLHSTLPELPLVHGLVDQETAHAYAQAVDRAEVTAAPLHLLGHVVGADMAAGVPRER</sequence>
<dbReference type="SMART" id="SM00822">
    <property type="entry name" value="PKS_KR"/>
    <property type="match status" value="1"/>
</dbReference>
<organism evidence="12 13">
    <name type="scientific">Streptomyces liliifuscus</name>
    <dbReference type="NCBI Taxonomy" id="2797636"/>
    <lineage>
        <taxon>Bacteria</taxon>
        <taxon>Bacillati</taxon>
        <taxon>Actinomycetota</taxon>
        <taxon>Actinomycetes</taxon>
        <taxon>Kitasatosporales</taxon>
        <taxon>Streptomycetaceae</taxon>
        <taxon>Streptomyces</taxon>
    </lineage>
</organism>
<accession>A0A7T7L4A6</accession>
<dbReference type="Gene3D" id="3.30.70.3290">
    <property type="match status" value="1"/>
</dbReference>
<feature type="region of interest" description="Disordered" evidence="9">
    <location>
        <begin position="3101"/>
        <end position="3154"/>
    </location>
</feature>
<dbReference type="GO" id="GO:0006633">
    <property type="term" value="P:fatty acid biosynthetic process"/>
    <property type="evidence" value="ECO:0007669"/>
    <property type="project" value="InterPro"/>
</dbReference>
<dbReference type="PROSITE" id="PS00606">
    <property type="entry name" value="KS3_1"/>
    <property type="match status" value="1"/>
</dbReference>
<dbReference type="InterPro" id="IPR045851">
    <property type="entry name" value="AMP-bd_C_sf"/>
</dbReference>
<evidence type="ECO:0000256" key="3">
    <source>
        <dbReference type="ARBA" id="ARBA00022553"/>
    </source>
</evidence>
<dbReference type="SMART" id="SM00827">
    <property type="entry name" value="PKS_AT"/>
    <property type="match status" value="1"/>
</dbReference>
<dbReference type="InterPro" id="IPR020845">
    <property type="entry name" value="AMP-binding_CS"/>
</dbReference>
<evidence type="ECO:0000259" key="10">
    <source>
        <dbReference type="PROSITE" id="PS50075"/>
    </source>
</evidence>
<dbReference type="InterPro" id="IPR018201">
    <property type="entry name" value="Ketoacyl_synth_AS"/>
</dbReference>
<name>A0A7T7L4A6_9ACTN</name>
<dbReference type="Pfam" id="PF00550">
    <property type="entry name" value="PP-binding"/>
    <property type="match status" value="3"/>
</dbReference>
<evidence type="ECO:0000259" key="11">
    <source>
        <dbReference type="PROSITE" id="PS52004"/>
    </source>
</evidence>
<feature type="region of interest" description="Disordered" evidence="9">
    <location>
        <begin position="2045"/>
        <end position="2091"/>
    </location>
</feature>
<dbReference type="Gene3D" id="3.40.47.10">
    <property type="match status" value="1"/>
</dbReference>
<dbReference type="SMART" id="SM00823">
    <property type="entry name" value="PKS_PP"/>
    <property type="match status" value="3"/>
</dbReference>
<feature type="region of interest" description="Disordered" evidence="9">
    <location>
        <begin position="707"/>
        <end position="732"/>
    </location>
</feature>
<dbReference type="GO" id="GO:0004312">
    <property type="term" value="F:fatty acid synthase activity"/>
    <property type="evidence" value="ECO:0007669"/>
    <property type="project" value="TreeGrafter"/>
</dbReference>
<keyword evidence="4" id="KW-0808">Transferase</keyword>
<dbReference type="Pfam" id="PF00501">
    <property type="entry name" value="AMP-binding"/>
    <property type="match status" value="2"/>
</dbReference>
<feature type="domain" description="Carrier" evidence="10">
    <location>
        <begin position="2089"/>
        <end position="2163"/>
    </location>
</feature>
<comment type="cofactor">
    <cofactor evidence="1">
        <name>pantetheine 4'-phosphate</name>
        <dbReference type="ChEBI" id="CHEBI:47942"/>
    </cofactor>
</comment>
<dbReference type="InterPro" id="IPR014031">
    <property type="entry name" value="Ketoacyl_synth_C"/>
</dbReference>
<dbReference type="PROSITE" id="PS52004">
    <property type="entry name" value="KS3_2"/>
    <property type="match status" value="1"/>
</dbReference>
<dbReference type="GO" id="GO:0031177">
    <property type="term" value="F:phosphopantetheine binding"/>
    <property type="evidence" value="ECO:0007669"/>
    <property type="project" value="InterPro"/>
</dbReference>
<keyword evidence="2" id="KW-0596">Phosphopantetheine</keyword>
<dbReference type="Pfam" id="PF16197">
    <property type="entry name" value="KAsynt_C_assoc"/>
    <property type="match status" value="1"/>
</dbReference>
<dbReference type="PROSITE" id="PS50075">
    <property type="entry name" value="CARRIER"/>
    <property type="match status" value="3"/>
</dbReference>
<dbReference type="Gene3D" id="3.30.559.10">
    <property type="entry name" value="Chloramphenicol acetyltransferase-like domain"/>
    <property type="match status" value="2"/>
</dbReference>
<feature type="region of interest" description="Disordered" evidence="9">
    <location>
        <begin position="3506"/>
        <end position="3554"/>
    </location>
</feature>
<dbReference type="Gene3D" id="3.40.366.10">
    <property type="entry name" value="Malonyl-Coenzyme A Acyl Carrier Protein, domain 2"/>
    <property type="match status" value="1"/>
</dbReference>
<evidence type="ECO:0000313" key="13">
    <source>
        <dbReference type="Proteomes" id="UP000595636"/>
    </source>
</evidence>
<proteinExistence type="inferred from homology"/>
<dbReference type="Gene3D" id="1.10.1200.10">
    <property type="entry name" value="ACP-like"/>
    <property type="match status" value="3"/>
</dbReference>
<dbReference type="InterPro" id="IPR010071">
    <property type="entry name" value="AA_adenyl_dom"/>
</dbReference>
<dbReference type="SUPFAM" id="SSF56801">
    <property type="entry name" value="Acetyl-CoA synthetase-like"/>
    <property type="match status" value="2"/>
</dbReference>
<dbReference type="Pfam" id="PF00109">
    <property type="entry name" value="ketoacyl-synt"/>
    <property type="match status" value="1"/>
</dbReference>
<dbReference type="Pfam" id="PF02801">
    <property type="entry name" value="Ketoacyl-synt_C"/>
    <property type="match status" value="1"/>
</dbReference>
<protein>
    <submittedName>
        <fullName evidence="12">Amino acid adenylation domain-containing protein</fullName>
    </submittedName>
</protein>
<evidence type="ECO:0000256" key="2">
    <source>
        <dbReference type="ARBA" id="ARBA00022450"/>
    </source>
</evidence>
<dbReference type="SUPFAM" id="SSF51735">
    <property type="entry name" value="NAD(P)-binding Rossmann-fold domains"/>
    <property type="match status" value="3"/>
</dbReference>
<dbReference type="InterPro" id="IPR016035">
    <property type="entry name" value="Acyl_Trfase/lysoPLipase"/>
</dbReference>
<dbReference type="InterPro" id="IPR016039">
    <property type="entry name" value="Thiolase-like"/>
</dbReference>
<dbReference type="GO" id="GO:0004315">
    <property type="term" value="F:3-oxoacyl-[acyl-carrier-protein] synthase activity"/>
    <property type="evidence" value="ECO:0007669"/>
    <property type="project" value="InterPro"/>
</dbReference>
<dbReference type="InterPro" id="IPR020841">
    <property type="entry name" value="PKS_Beta-ketoAc_synthase_dom"/>
</dbReference>
<dbReference type="InterPro" id="IPR009081">
    <property type="entry name" value="PP-bd_ACP"/>
</dbReference>
<dbReference type="EMBL" id="CP066831">
    <property type="protein sequence ID" value="QQM46121.1"/>
    <property type="molecule type" value="Genomic_DNA"/>
</dbReference>
<feature type="region of interest" description="Disordered" evidence="9">
    <location>
        <begin position="538"/>
        <end position="570"/>
    </location>
</feature>
<dbReference type="RefSeq" id="WP_200400955.1">
    <property type="nucleotide sequence ID" value="NZ_CP066831.1"/>
</dbReference>
<evidence type="ECO:0000256" key="4">
    <source>
        <dbReference type="ARBA" id="ARBA00022679"/>
    </source>
</evidence>
<dbReference type="SMART" id="SM00825">
    <property type="entry name" value="PKS_KS"/>
    <property type="match status" value="1"/>
</dbReference>
<dbReference type="InterPro" id="IPR042099">
    <property type="entry name" value="ANL_N_sf"/>
</dbReference>
<evidence type="ECO:0000313" key="12">
    <source>
        <dbReference type="EMBL" id="QQM46121.1"/>
    </source>
</evidence>
<dbReference type="InterPro" id="IPR006162">
    <property type="entry name" value="Ppantetheine_attach_site"/>
</dbReference>
<dbReference type="Pfam" id="PF00668">
    <property type="entry name" value="Condensation"/>
    <property type="match status" value="3"/>
</dbReference>
<feature type="domain" description="Carrier" evidence="10">
    <location>
        <begin position="3218"/>
        <end position="3293"/>
    </location>
</feature>
<feature type="domain" description="Ketosynthase family 3 (KS3)" evidence="11">
    <location>
        <begin position="671"/>
        <end position="1095"/>
    </location>
</feature>
<dbReference type="InterPro" id="IPR050091">
    <property type="entry name" value="PKS_NRPS_Biosynth_Enz"/>
</dbReference>
<dbReference type="GO" id="GO:0017000">
    <property type="term" value="P:antibiotic biosynthetic process"/>
    <property type="evidence" value="ECO:0007669"/>
    <property type="project" value="UniProtKB-KW"/>
</dbReference>
<evidence type="ECO:0000256" key="5">
    <source>
        <dbReference type="ARBA" id="ARBA00023194"/>
    </source>
</evidence>
<dbReference type="SUPFAM" id="SSF53901">
    <property type="entry name" value="Thiolase-like"/>
    <property type="match status" value="1"/>
</dbReference>
<comment type="similarity">
    <text evidence="8">In the C-terminal section; belongs to the NRP synthetase family.</text>
</comment>
<feature type="domain" description="Carrier" evidence="10">
    <location>
        <begin position="567"/>
        <end position="647"/>
    </location>
</feature>
<dbReference type="InterPro" id="IPR023213">
    <property type="entry name" value="CAT-like_dom_sf"/>
</dbReference>
<dbReference type="Proteomes" id="UP000595636">
    <property type="component" value="Chromosome"/>
</dbReference>
<dbReference type="SUPFAM" id="SSF52151">
    <property type="entry name" value="FabD/lysophospholipase-like"/>
    <property type="match status" value="1"/>
</dbReference>
<dbReference type="InterPro" id="IPR036291">
    <property type="entry name" value="NAD(P)-bd_dom_sf"/>
</dbReference>
<dbReference type="InterPro" id="IPR057326">
    <property type="entry name" value="KR_dom"/>
</dbReference>
<keyword evidence="6" id="KW-0511">Multifunctional enzyme</keyword>
<keyword evidence="13" id="KW-1185">Reference proteome</keyword>
<feature type="region of interest" description="Disordered" evidence="9">
    <location>
        <begin position="3301"/>
        <end position="3327"/>
    </location>
</feature>
<feature type="compositionally biased region" description="Basic and acidic residues" evidence="9">
    <location>
        <begin position="3143"/>
        <end position="3154"/>
    </location>
</feature>
<dbReference type="InterPro" id="IPR001242">
    <property type="entry name" value="Condensation_dom"/>
</dbReference>
<dbReference type="Pfam" id="PF08659">
    <property type="entry name" value="KR"/>
    <property type="match status" value="1"/>
</dbReference>
<dbReference type="InterPro" id="IPR020806">
    <property type="entry name" value="PKS_PP-bd"/>
</dbReference>
<dbReference type="InterPro" id="IPR016036">
    <property type="entry name" value="Malonyl_transacylase_ACP-bd"/>
</dbReference>